<dbReference type="Pfam" id="PF05043">
    <property type="entry name" value="Mga"/>
    <property type="match status" value="1"/>
</dbReference>
<dbReference type="PANTHER" id="PTHR30185">
    <property type="entry name" value="CRYPTIC BETA-GLUCOSIDE BGL OPERON ANTITERMINATOR"/>
    <property type="match status" value="1"/>
</dbReference>
<keyword evidence="1" id="KW-0805">Transcription regulation</keyword>
<organism evidence="4 5">
    <name type="scientific">Lactococcus lactis subsp. lactis</name>
    <name type="common">Streptococcus lactis</name>
    <dbReference type="NCBI Taxonomy" id="1360"/>
    <lineage>
        <taxon>Bacteria</taxon>
        <taxon>Bacillati</taxon>
        <taxon>Bacillota</taxon>
        <taxon>Bacilli</taxon>
        <taxon>Lactobacillales</taxon>
        <taxon>Streptococcaceae</taxon>
        <taxon>Lactococcus</taxon>
    </lineage>
</organism>
<dbReference type="PANTHER" id="PTHR30185:SF13">
    <property type="entry name" value="LICABCH OPERON REGULATOR-RELATED"/>
    <property type="match status" value="1"/>
</dbReference>
<dbReference type="EMBL" id="CP028160">
    <property type="protein sequence ID" value="AWN65916.1"/>
    <property type="molecule type" value="Genomic_DNA"/>
</dbReference>
<proteinExistence type="predicted"/>
<evidence type="ECO:0000256" key="2">
    <source>
        <dbReference type="ARBA" id="ARBA00023163"/>
    </source>
</evidence>
<evidence type="ECO:0000313" key="5">
    <source>
        <dbReference type="Proteomes" id="UP000245919"/>
    </source>
</evidence>
<dbReference type="InterPro" id="IPR007737">
    <property type="entry name" value="Mga_HTH"/>
</dbReference>
<dbReference type="AlphaFoldDB" id="A0A0V8ASI5"/>
<reference evidence="4 5" key="1">
    <citation type="submission" date="2018-03" db="EMBL/GenBank/DDBJ databases">
        <title>Genome sequence of Lactococcus lactis strain 14B4 from almond drupe.</title>
        <authorList>
            <person name="Tran T.D."/>
            <person name="McGarvey J.A."/>
            <person name="Huynh S."/>
            <person name="Parker C.T."/>
        </authorList>
    </citation>
    <scope>NUCLEOTIDE SEQUENCE [LARGE SCALE GENOMIC DNA]</scope>
    <source>
        <strain evidence="4 5">14B4</strain>
    </source>
</reference>
<dbReference type="Gene3D" id="1.10.10.10">
    <property type="entry name" value="Winged helix-like DNA-binding domain superfamily/Winged helix DNA-binding domain"/>
    <property type="match status" value="2"/>
</dbReference>
<dbReference type="InterPro" id="IPR013196">
    <property type="entry name" value="HTH_11"/>
</dbReference>
<gene>
    <name evidence="4" type="ORF">LL14B4_06910</name>
</gene>
<dbReference type="GeneID" id="89633515"/>
<feature type="domain" description="HTH cro/C1-type" evidence="3">
    <location>
        <begin position="29"/>
        <end position="80"/>
    </location>
</feature>
<protein>
    <submittedName>
        <fullName evidence="4">HTH domain-containing protein</fullName>
    </submittedName>
</protein>
<dbReference type="Proteomes" id="UP000245919">
    <property type="component" value="Chromosome"/>
</dbReference>
<dbReference type="InterPro" id="IPR036388">
    <property type="entry name" value="WH-like_DNA-bd_sf"/>
</dbReference>
<dbReference type="PROSITE" id="PS50943">
    <property type="entry name" value="HTH_CROC1"/>
    <property type="match status" value="1"/>
</dbReference>
<accession>A0A0V8ASI5</accession>
<keyword evidence="2" id="KW-0804">Transcription</keyword>
<evidence type="ECO:0000313" key="4">
    <source>
        <dbReference type="EMBL" id="AWN65916.1"/>
    </source>
</evidence>
<dbReference type="RefSeq" id="WP_058203125.1">
    <property type="nucleotide sequence ID" value="NZ_CP028160.1"/>
</dbReference>
<dbReference type="Pfam" id="PF08279">
    <property type="entry name" value="HTH_11"/>
    <property type="match status" value="1"/>
</dbReference>
<dbReference type="InterPro" id="IPR001387">
    <property type="entry name" value="Cro/C1-type_HTH"/>
</dbReference>
<evidence type="ECO:0000256" key="1">
    <source>
        <dbReference type="ARBA" id="ARBA00023015"/>
    </source>
</evidence>
<dbReference type="InterPro" id="IPR050661">
    <property type="entry name" value="BglG_antiterminators"/>
</dbReference>
<sequence length="509" mass="59557">MFKVIEELPLKALYSRDITIKLEILNALYREYNGYTIESLSHKINVSKKTIYKYIKELNELSINSSENTAFVLDSDSNNYTFLGNKIEFLELRYRILESCDAIKLLLELVHASSINFLNFCAKYYISESTLKNIIRKINYIFKFIDIRLSVKKNEIFLNGNEVIIRYCFTSILWRIYNGLKFPFELMDKEIIQKLKGDLFKNLPLSISEGRKNLFLYLLLVNATRAHNNKLSSSLFPNFYKELTGKSDILVKLAATLHNYFKLSTVELEFNLILLYTFPEFYQFEDKLFYTLNILEKKAPCTFYNIISFLIFIKKKHPTWDINSENGRNLLSHIISSYISVFLFKHAYFNLQDLNLLKFSYDNFPTLLPTIQKNIVRSTSNTQEGIIKSLTFRLTQAYLVEFSPMDFEPEINIMLITDSPPFVEKGIILKLNSILATKYNIKISTEISNLNQTDLIISTGLYVNLYSESTSQIPKVFIFPQIEERDKFEILEACKIIHEKKINLLDILN</sequence>
<name>A0A0V8ASI5_LACLL</name>
<evidence type="ECO:0000259" key="3">
    <source>
        <dbReference type="PROSITE" id="PS50943"/>
    </source>
</evidence>